<keyword evidence="4 9" id="KW-1133">Transmembrane helix</keyword>
<name>C3XYU8_BRAFL</name>
<dbReference type="SUPFAM" id="SSF57667">
    <property type="entry name" value="beta-beta-alpha zinc fingers"/>
    <property type="match status" value="2"/>
</dbReference>
<keyword evidence="3 9" id="KW-0812">Transmembrane</keyword>
<dbReference type="PROSITE" id="PS50261">
    <property type="entry name" value="G_PROTEIN_RECEP_F2_4"/>
    <property type="match status" value="1"/>
</dbReference>
<feature type="domain" description="SET" evidence="12">
    <location>
        <begin position="812"/>
        <end position="935"/>
    </location>
</feature>
<dbReference type="PROSITE" id="PS50157">
    <property type="entry name" value="ZINC_FINGER_C2H2_2"/>
    <property type="match status" value="3"/>
</dbReference>
<feature type="compositionally biased region" description="Low complexity" evidence="8">
    <location>
        <begin position="1232"/>
        <end position="1246"/>
    </location>
</feature>
<protein>
    <recommendedName>
        <fullName evidence="14">G-protein coupled receptors family 2 profile 2 domain-containing protein</fullName>
    </recommendedName>
</protein>
<feature type="transmembrane region" description="Helical" evidence="9">
    <location>
        <begin position="502"/>
        <end position="523"/>
    </location>
</feature>
<dbReference type="InterPro" id="IPR001214">
    <property type="entry name" value="SET_dom"/>
</dbReference>
<dbReference type="PANTHER" id="PTHR16516">
    <property type="entry name" value="AGAP007109-PA"/>
    <property type="match status" value="1"/>
</dbReference>
<dbReference type="Gene3D" id="2.60.220.50">
    <property type="match status" value="1"/>
</dbReference>
<feature type="domain" description="C2H2-type" evidence="10">
    <location>
        <begin position="1457"/>
        <end position="1480"/>
    </location>
</feature>
<feature type="transmembrane region" description="Helical" evidence="9">
    <location>
        <begin position="464"/>
        <end position="482"/>
    </location>
</feature>
<keyword evidence="7" id="KW-0863">Zinc-finger</keyword>
<evidence type="ECO:0000256" key="5">
    <source>
        <dbReference type="ARBA" id="ARBA00023136"/>
    </source>
</evidence>
<dbReference type="InterPro" id="IPR013087">
    <property type="entry name" value="Znf_C2H2_type"/>
</dbReference>
<dbReference type="GO" id="GO:0016020">
    <property type="term" value="C:membrane"/>
    <property type="evidence" value="ECO:0007669"/>
    <property type="project" value="UniProtKB-SubCell"/>
</dbReference>
<feature type="compositionally biased region" description="Polar residues" evidence="8">
    <location>
        <begin position="1196"/>
        <end position="1213"/>
    </location>
</feature>
<evidence type="ECO:0000256" key="6">
    <source>
        <dbReference type="ARBA" id="ARBA00023242"/>
    </source>
</evidence>
<keyword evidence="7" id="KW-0862">Zinc</keyword>
<dbReference type="eggNOG" id="KOG2461">
    <property type="taxonomic scope" value="Eukaryota"/>
</dbReference>
<feature type="compositionally biased region" description="Low complexity" evidence="8">
    <location>
        <begin position="1069"/>
        <end position="1098"/>
    </location>
</feature>
<feature type="transmembrane region" description="Helical" evidence="9">
    <location>
        <begin position="358"/>
        <end position="379"/>
    </location>
</feature>
<dbReference type="PANTHER" id="PTHR16516:SF4">
    <property type="entry name" value="C2H2-TYPE DOMAIN-CONTAINING PROTEIN"/>
    <property type="match status" value="1"/>
</dbReference>
<dbReference type="GO" id="GO:0007166">
    <property type="term" value="P:cell surface receptor signaling pathway"/>
    <property type="evidence" value="ECO:0007669"/>
    <property type="project" value="InterPro"/>
</dbReference>
<feature type="region of interest" description="Disordered" evidence="8">
    <location>
        <begin position="1290"/>
        <end position="1313"/>
    </location>
</feature>
<dbReference type="Pfam" id="PF00002">
    <property type="entry name" value="7tm_2"/>
    <property type="match status" value="2"/>
</dbReference>
<evidence type="ECO:0000259" key="12">
    <source>
        <dbReference type="PROSITE" id="PS50280"/>
    </source>
</evidence>
<feature type="transmembrane region" description="Helical" evidence="9">
    <location>
        <begin position="335"/>
        <end position="351"/>
    </location>
</feature>
<feature type="region of interest" description="Disordered" evidence="8">
    <location>
        <begin position="1055"/>
        <end position="1274"/>
    </location>
</feature>
<dbReference type="InterPro" id="IPR036236">
    <property type="entry name" value="Znf_C2H2_sf"/>
</dbReference>
<dbReference type="InterPro" id="IPR046341">
    <property type="entry name" value="SET_dom_sf"/>
</dbReference>
<feature type="region of interest" description="Disordered" evidence="8">
    <location>
        <begin position="737"/>
        <end position="757"/>
    </location>
</feature>
<evidence type="ECO:0000256" key="2">
    <source>
        <dbReference type="ARBA" id="ARBA00004141"/>
    </source>
</evidence>
<accession>C3XYU8</accession>
<evidence type="ECO:0000313" key="13">
    <source>
        <dbReference type="EMBL" id="EEN66983.1"/>
    </source>
</evidence>
<dbReference type="eggNOG" id="KOG4193">
    <property type="taxonomic scope" value="Eukaryota"/>
</dbReference>
<dbReference type="GO" id="GO:0005634">
    <property type="term" value="C:nucleus"/>
    <property type="evidence" value="ECO:0007669"/>
    <property type="project" value="UniProtKB-SubCell"/>
</dbReference>
<keyword evidence="6" id="KW-0539">Nucleus</keyword>
<dbReference type="GO" id="GO:0004930">
    <property type="term" value="F:G protein-coupled receptor activity"/>
    <property type="evidence" value="ECO:0007669"/>
    <property type="project" value="InterPro"/>
</dbReference>
<evidence type="ECO:0000256" key="1">
    <source>
        <dbReference type="ARBA" id="ARBA00004123"/>
    </source>
</evidence>
<evidence type="ECO:0000256" key="7">
    <source>
        <dbReference type="PROSITE-ProRule" id="PRU00042"/>
    </source>
</evidence>
<keyword evidence="5 9" id="KW-0472">Membrane</keyword>
<dbReference type="CDD" id="cd19192">
    <property type="entry name" value="PR-SET_PRDM8"/>
    <property type="match status" value="1"/>
</dbReference>
<dbReference type="EMBL" id="GG666473">
    <property type="protein sequence ID" value="EEN66983.1"/>
    <property type="molecule type" value="Genomic_DNA"/>
</dbReference>
<dbReference type="InterPro" id="IPR000832">
    <property type="entry name" value="GPCR_2_secretin-like"/>
</dbReference>
<dbReference type="Pfam" id="PF00096">
    <property type="entry name" value="zf-C2H2"/>
    <property type="match status" value="1"/>
</dbReference>
<evidence type="ECO:0000259" key="10">
    <source>
        <dbReference type="PROSITE" id="PS50157"/>
    </source>
</evidence>
<proteinExistence type="predicted"/>
<evidence type="ECO:0000256" key="4">
    <source>
        <dbReference type="ARBA" id="ARBA00022989"/>
    </source>
</evidence>
<dbReference type="Gene3D" id="1.20.1070.10">
    <property type="entry name" value="Rhodopsin 7-helix transmembrane proteins"/>
    <property type="match status" value="2"/>
</dbReference>
<evidence type="ECO:0000259" key="11">
    <source>
        <dbReference type="PROSITE" id="PS50261"/>
    </source>
</evidence>
<feature type="transmembrane region" description="Helical" evidence="9">
    <location>
        <begin position="301"/>
        <end position="323"/>
    </location>
</feature>
<keyword evidence="7" id="KW-0479">Metal-binding</keyword>
<dbReference type="Pfam" id="PF21549">
    <property type="entry name" value="PRDM2_PR"/>
    <property type="match status" value="1"/>
</dbReference>
<dbReference type="InParanoid" id="C3XYU8"/>
<dbReference type="Gene3D" id="3.30.160.60">
    <property type="entry name" value="Classic Zinc Finger"/>
    <property type="match status" value="1"/>
</dbReference>
<dbReference type="InterPro" id="IPR044402">
    <property type="entry name" value="PRDM8-like_PR/SET"/>
</dbReference>
<gene>
    <name evidence="13" type="ORF">BRAFLDRAFT_96304</name>
</gene>
<dbReference type="SMART" id="SM00355">
    <property type="entry name" value="ZnF_C2H2"/>
    <property type="match status" value="3"/>
</dbReference>
<evidence type="ECO:0008006" key="14">
    <source>
        <dbReference type="Google" id="ProtNLM"/>
    </source>
</evidence>
<reference evidence="13" key="1">
    <citation type="journal article" date="2008" name="Nature">
        <title>The amphioxus genome and the evolution of the chordate karyotype.</title>
        <authorList>
            <consortium name="US DOE Joint Genome Institute (JGI-PGF)"/>
            <person name="Putnam N.H."/>
            <person name="Butts T."/>
            <person name="Ferrier D.E.K."/>
            <person name="Furlong R.F."/>
            <person name="Hellsten U."/>
            <person name="Kawashima T."/>
            <person name="Robinson-Rechavi M."/>
            <person name="Shoguchi E."/>
            <person name="Terry A."/>
            <person name="Yu J.-K."/>
            <person name="Benito-Gutierrez E.L."/>
            <person name="Dubchak I."/>
            <person name="Garcia-Fernandez J."/>
            <person name="Gibson-Brown J.J."/>
            <person name="Grigoriev I.V."/>
            <person name="Horton A.C."/>
            <person name="de Jong P.J."/>
            <person name="Jurka J."/>
            <person name="Kapitonov V.V."/>
            <person name="Kohara Y."/>
            <person name="Kuroki Y."/>
            <person name="Lindquist E."/>
            <person name="Lucas S."/>
            <person name="Osoegawa K."/>
            <person name="Pennacchio L.A."/>
            <person name="Salamov A.A."/>
            <person name="Satou Y."/>
            <person name="Sauka-Spengler T."/>
            <person name="Schmutz J."/>
            <person name="Shin-I T."/>
            <person name="Toyoda A."/>
            <person name="Bronner-Fraser M."/>
            <person name="Fujiyama A."/>
            <person name="Holland L.Z."/>
            <person name="Holland P.W.H."/>
            <person name="Satoh N."/>
            <person name="Rokhsar D.S."/>
        </authorList>
    </citation>
    <scope>NUCLEOTIDE SEQUENCE [LARGE SCALE GENOMIC DNA]</scope>
    <source>
        <strain evidence="13">S238N-H82</strain>
        <tissue evidence="13">Testes</tissue>
    </source>
</reference>
<feature type="compositionally biased region" description="Basic and acidic residues" evidence="8">
    <location>
        <begin position="1253"/>
        <end position="1262"/>
    </location>
</feature>
<dbReference type="PROSITE" id="PS50280">
    <property type="entry name" value="SET"/>
    <property type="match status" value="1"/>
</dbReference>
<dbReference type="InterPro" id="IPR052296">
    <property type="entry name" value="TR-Histone_Methyltrans"/>
</dbReference>
<feature type="transmembrane region" description="Helical" evidence="9">
    <location>
        <begin position="552"/>
        <end position="577"/>
    </location>
</feature>
<evidence type="ECO:0000256" key="3">
    <source>
        <dbReference type="ARBA" id="ARBA00022692"/>
    </source>
</evidence>
<feature type="compositionally biased region" description="Polar residues" evidence="8">
    <location>
        <begin position="1291"/>
        <end position="1302"/>
    </location>
</feature>
<evidence type="ECO:0000256" key="9">
    <source>
        <dbReference type="SAM" id="Phobius"/>
    </source>
</evidence>
<dbReference type="GO" id="GO:0008270">
    <property type="term" value="F:zinc ion binding"/>
    <property type="evidence" value="ECO:0007669"/>
    <property type="project" value="UniProtKB-KW"/>
</dbReference>
<organism>
    <name type="scientific">Branchiostoma floridae</name>
    <name type="common">Florida lancelet</name>
    <name type="synonym">Amphioxus</name>
    <dbReference type="NCBI Taxonomy" id="7739"/>
    <lineage>
        <taxon>Eukaryota</taxon>
        <taxon>Metazoa</taxon>
        <taxon>Chordata</taxon>
        <taxon>Cephalochordata</taxon>
        <taxon>Leptocardii</taxon>
        <taxon>Amphioxiformes</taxon>
        <taxon>Branchiostomatidae</taxon>
        <taxon>Branchiostoma</taxon>
    </lineage>
</organism>
<sequence>MIVKLQQRALKYAMQQAAIGVLPNTSYPQWDDTRRFAQVIADIIDNILRRDKYPAWEYSKPVGGEAVRLISIVRNFARLLSDSMKFHLKQGHLKIRDASVELTFKNFAVSVQVSATMTLNGGSSGIGTSVAAGHTSHYDIVPYYGTKTAVSVQVLQRDLSATMALECIEAAVSVQVLQRDVSATMTLNGRSRSSKDANINAPMVGTYVLEEQEMNNLTEPLLVTLPLSTYYNVSNPRCLTLQIGDKFHPYRWVTDGCKLVRRQYNTVLCECRKTGIVTVVTDMYDVNWRLSYQRHFEQEPIAVMGCIACMLLCIGAFCAFYYYKCQADTVEVHKNLAASITLLHLFFVIGIKRTESMLVCRGFAVLIHYFFLTMFTWLMNEAFNLYVVVSNAMHETAVQQRPMARYYVMGWGTYGEVLRHGMGYVWRGTTSWDGVRMARYYVMGWGTYGEVLRVMGWGIRMARYYVMGWVVPGMVVAAFVGINQDSYYDDGNLCWPSSNHVWMLLGPVFGILTITTLVLIFAMKDIVESSYSKDQQANKVVINHAKAVWTQLVLAMVTWTFSFLSLKMVGAILQYLFAIFSTLQVSRTYKAQQELWKQKKAQRRRYRHPMMSLKGKSRYRRMRRSNFSGRRSQERERQRERVVGRVAFFAICEGQRMGQTMDEGREIRGQTMTDERDSTELLTGVWTTADIPPRTVFGPYVSGTDDVDPAVLIGIRTKDKRMVSYAYKKKRGVKFAFQRKPPPTASQQDGGAKRERDREKEWWVGLLSSPYVRVTGSVQPIARRAQTTGAWPALPSPRRLLRGQRMGQTMDEGREIRGQTMTDERDSTELLTGVWTTTDIPPRTVFGPYVSGTDDVDPAVLIGIRTKDKRMVSYAYKVDPGCCREAGETLKWLRLIQPARDRREQNMEAFQRAGKVYFRSVCHIRRDEELLVWYSDDWAVNIGIPDILPSFIAGEKNYQCPHCCKMFQFPNPLRAHMRYKCEKRQSAAAATNCKAGTAIFPSSTAAIPPMTTKPVTVDIDLAVRTARMLKSAPAGVSKSGPGFSFHDLPKNMEEANGLAHGKTGGKTAPTSPESSSLTESLLTVRTSPPPRTSRSPETVSRHSPGGTSGSPQRHGNDSPSDGSRKRPNGDFPFQSSRHSKDMANVSSAKRPRSDSSDSSDSPFITNKSPERQTFQEETTSTGASKPYSPESRKTDTTSSSSHILLGRQVSNDGGSPLTPSSDTDDDGKSAFTEVTSSKSSSVAAKENLTPPLPEHRKSDSESRGTSNKLSSTSGRLLSSLGSIGQVLPASSGGTASAFSQPLRTAGGHHAVSPSYPPELNPFKVTNMDFPLEIKAPIANMAPINANLPPSMYLPRGDFDGPAFLSAAADKPPAPMLFPGMGKIEPRPFIPRPPVIPHVPVPPLISSPTAAVTFNLPTQNWCAKCNASFRMTSDLVYHMRSHHKAEVDPTKRKREEKLRCDVCGESFRERHHLSRHMTSHQ</sequence>
<feature type="domain" description="C2H2-type" evidence="10">
    <location>
        <begin position="958"/>
        <end position="985"/>
    </location>
</feature>
<dbReference type="Gene3D" id="2.170.270.10">
    <property type="entry name" value="SET domain"/>
    <property type="match status" value="1"/>
</dbReference>
<feature type="domain" description="G-protein coupled receptors family 2 profile 2" evidence="11">
    <location>
        <begin position="306"/>
        <end position="584"/>
    </location>
</feature>
<feature type="compositionally biased region" description="Polar residues" evidence="8">
    <location>
        <begin position="1109"/>
        <end position="1121"/>
    </location>
</feature>
<dbReference type="eggNOG" id="KOG1721">
    <property type="taxonomic scope" value="Eukaryota"/>
</dbReference>
<feature type="domain" description="C2H2-type" evidence="10">
    <location>
        <begin position="1419"/>
        <end position="1447"/>
    </location>
</feature>
<evidence type="ECO:0000256" key="8">
    <source>
        <dbReference type="SAM" id="MobiDB-lite"/>
    </source>
</evidence>
<dbReference type="PROSITE" id="PS00028">
    <property type="entry name" value="ZINC_FINGER_C2H2_1"/>
    <property type="match status" value="2"/>
</dbReference>
<dbReference type="InterPro" id="IPR046338">
    <property type="entry name" value="GAIN_dom_sf"/>
</dbReference>
<comment type="subcellular location">
    <subcellularLocation>
        <location evidence="2">Membrane</location>
        <topology evidence="2">Multi-pass membrane protein</topology>
    </subcellularLocation>
    <subcellularLocation>
        <location evidence="1">Nucleus</location>
    </subcellularLocation>
</comment>
<dbReference type="InterPro" id="IPR017981">
    <property type="entry name" value="GPCR_2-like_7TM"/>
</dbReference>